<dbReference type="InterPro" id="IPR011333">
    <property type="entry name" value="SKP1/BTB/POZ_sf"/>
</dbReference>
<dbReference type="OrthoDB" id="636773at2759"/>
<dbReference type="Proteomes" id="UP000613740">
    <property type="component" value="Unassembled WGS sequence"/>
</dbReference>
<accession>A0A835WK87</accession>
<organism evidence="1 2">
    <name type="scientific">Chlamydomonas schloesseri</name>
    <dbReference type="NCBI Taxonomy" id="2026947"/>
    <lineage>
        <taxon>Eukaryota</taxon>
        <taxon>Viridiplantae</taxon>
        <taxon>Chlorophyta</taxon>
        <taxon>core chlorophytes</taxon>
        <taxon>Chlorophyceae</taxon>
        <taxon>CS clade</taxon>
        <taxon>Chlamydomonadales</taxon>
        <taxon>Chlamydomonadaceae</taxon>
        <taxon>Chlamydomonas</taxon>
    </lineage>
</organism>
<keyword evidence="2" id="KW-1185">Reference proteome</keyword>
<protein>
    <recommendedName>
        <fullName evidence="3">BTB domain-containing protein</fullName>
    </recommendedName>
</protein>
<evidence type="ECO:0000313" key="1">
    <source>
        <dbReference type="EMBL" id="KAG2448606.1"/>
    </source>
</evidence>
<proteinExistence type="predicted"/>
<gene>
    <name evidence="1" type="ORF">HYH02_006496</name>
</gene>
<dbReference type="EMBL" id="JAEHOD010000017">
    <property type="protein sequence ID" value="KAG2448606.1"/>
    <property type="molecule type" value="Genomic_DNA"/>
</dbReference>
<sequence length="151" mass="16479">MSSALQERLKGLFGTSTLADAEVLFVLETAADGSKRLTIGEKLPAHQFVLRLSSTFIAASLDRHNDMQRNGAADGLPGLRVRMRSADELSAARDALRYCYTGGLSSQTFRDLLLVRRFAVELQISGCEEAADNLMSESSARPRPCSMCPPR</sequence>
<evidence type="ECO:0000313" key="2">
    <source>
        <dbReference type="Proteomes" id="UP000613740"/>
    </source>
</evidence>
<comment type="caution">
    <text evidence="1">The sequence shown here is derived from an EMBL/GenBank/DDBJ whole genome shotgun (WGS) entry which is preliminary data.</text>
</comment>
<name>A0A835WK87_9CHLO</name>
<reference evidence="1" key="1">
    <citation type="journal article" date="2020" name="bioRxiv">
        <title>Comparative genomics of Chlamydomonas.</title>
        <authorList>
            <person name="Craig R.J."/>
            <person name="Hasan A.R."/>
            <person name="Ness R.W."/>
            <person name="Keightley P.D."/>
        </authorList>
    </citation>
    <scope>NUCLEOTIDE SEQUENCE</scope>
    <source>
        <strain evidence="1">CCAP 11/173</strain>
    </source>
</reference>
<dbReference type="AlphaFoldDB" id="A0A835WK87"/>
<evidence type="ECO:0008006" key="3">
    <source>
        <dbReference type="Google" id="ProtNLM"/>
    </source>
</evidence>
<dbReference type="Gene3D" id="3.30.710.10">
    <property type="entry name" value="Potassium Channel Kv1.1, Chain A"/>
    <property type="match status" value="1"/>
</dbReference>